<dbReference type="Pfam" id="PF02311">
    <property type="entry name" value="AraC_binding"/>
    <property type="match status" value="1"/>
</dbReference>
<dbReference type="Gene3D" id="1.10.10.60">
    <property type="entry name" value="Homeodomain-like"/>
    <property type="match status" value="2"/>
</dbReference>
<dbReference type="RefSeq" id="WP_094013625.1">
    <property type="nucleotide sequence ID" value="NZ_NMQW01000004.1"/>
</dbReference>
<name>A0A229UW86_9BACL</name>
<dbReference type="InterPro" id="IPR009057">
    <property type="entry name" value="Homeodomain-like_sf"/>
</dbReference>
<keyword evidence="1" id="KW-0805">Transcription regulation</keyword>
<dbReference type="GO" id="GO:0043565">
    <property type="term" value="F:sequence-specific DNA binding"/>
    <property type="evidence" value="ECO:0007669"/>
    <property type="project" value="InterPro"/>
</dbReference>
<evidence type="ECO:0000259" key="4">
    <source>
        <dbReference type="PROSITE" id="PS01124"/>
    </source>
</evidence>
<keyword evidence="2" id="KW-0238">DNA-binding</keyword>
<organism evidence="5 6">
    <name type="scientific">Paenibacillus rigui</name>
    <dbReference type="NCBI Taxonomy" id="554312"/>
    <lineage>
        <taxon>Bacteria</taxon>
        <taxon>Bacillati</taxon>
        <taxon>Bacillota</taxon>
        <taxon>Bacilli</taxon>
        <taxon>Bacillales</taxon>
        <taxon>Paenibacillaceae</taxon>
        <taxon>Paenibacillus</taxon>
    </lineage>
</organism>
<dbReference type="InterPro" id="IPR018062">
    <property type="entry name" value="HTH_AraC-typ_CS"/>
</dbReference>
<sequence>MRIMNYLNLNQHPVQLSFARDRTDEFVEIYHAHQGMELLYVHEGVGSVVVNQQISELAPGSLLCFRPFQLHRIQIKLPPGVRYIRSLMVFEPTELDRYLAPFTALQSFFRRLWKDPLAGQVISGLPQEPMLRLLGDYRERIRLSAPDRLLEEQMLFLVAMLHFVSAHAEKTSSPEMEGQPKLQAAGKPKSTVAEKVMEWIEEHYMEEFQLDVLAQAVHLSPNHVSAAFRQSVGTSITEYLTARRIRQACWLLRTSDVSVQEVGQSIGLSNFPYFCQLFKKHVGLTPYKFKRTMG</sequence>
<gene>
    <name evidence="5" type="ORF">CF651_04280</name>
</gene>
<dbReference type="PROSITE" id="PS00041">
    <property type="entry name" value="HTH_ARAC_FAMILY_1"/>
    <property type="match status" value="1"/>
</dbReference>
<dbReference type="GO" id="GO:0003700">
    <property type="term" value="F:DNA-binding transcription factor activity"/>
    <property type="evidence" value="ECO:0007669"/>
    <property type="project" value="InterPro"/>
</dbReference>
<dbReference type="SUPFAM" id="SSF46689">
    <property type="entry name" value="Homeodomain-like"/>
    <property type="match status" value="2"/>
</dbReference>
<dbReference type="SMART" id="SM00342">
    <property type="entry name" value="HTH_ARAC"/>
    <property type="match status" value="1"/>
</dbReference>
<protein>
    <submittedName>
        <fullName evidence="5">AraC family transcriptional regulator</fullName>
    </submittedName>
</protein>
<dbReference type="Proteomes" id="UP000215509">
    <property type="component" value="Unassembled WGS sequence"/>
</dbReference>
<accession>A0A229UW86</accession>
<dbReference type="PROSITE" id="PS01124">
    <property type="entry name" value="HTH_ARAC_FAMILY_2"/>
    <property type="match status" value="1"/>
</dbReference>
<comment type="caution">
    <text evidence="5">The sequence shown here is derived from an EMBL/GenBank/DDBJ whole genome shotgun (WGS) entry which is preliminary data.</text>
</comment>
<evidence type="ECO:0000313" key="5">
    <source>
        <dbReference type="EMBL" id="OXM87551.1"/>
    </source>
</evidence>
<keyword evidence="3" id="KW-0804">Transcription</keyword>
<dbReference type="AlphaFoldDB" id="A0A229UW86"/>
<proteinExistence type="predicted"/>
<evidence type="ECO:0000256" key="1">
    <source>
        <dbReference type="ARBA" id="ARBA00023015"/>
    </source>
</evidence>
<dbReference type="PANTHER" id="PTHR43280:SF2">
    <property type="entry name" value="HTH-TYPE TRANSCRIPTIONAL REGULATOR EXSA"/>
    <property type="match status" value="1"/>
</dbReference>
<dbReference type="EMBL" id="NMQW01000004">
    <property type="protein sequence ID" value="OXM87551.1"/>
    <property type="molecule type" value="Genomic_DNA"/>
</dbReference>
<feature type="domain" description="HTH araC/xylS-type" evidence="4">
    <location>
        <begin position="194"/>
        <end position="292"/>
    </location>
</feature>
<evidence type="ECO:0000313" key="6">
    <source>
        <dbReference type="Proteomes" id="UP000215509"/>
    </source>
</evidence>
<dbReference type="InterPro" id="IPR014710">
    <property type="entry name" value="RmlC-like_jellyroll"/>
</dbReference>
<dbReference type="InterPro" id="IPR018060">
    <property type="entry name" value="HTH_AraC"/>
</dbReference>
<dbReference type="OrthoDB" id="9809338at2"/>
<dbReference type="InterPro" id="IPR003313">
    <property type="entry name" value="AraC-bd"/>
</dbReference>
<keyword evidence="6" id="KW-1185">Reference proteome</keyword>
<evidence type="ECO:0000256" key="3">
    <source>
        <dbReference type="ARBA" id="ARBA00023163"/>
    </source>
</evidence>
<evidence type="ECO:0000256" key="2">
    <source>
        <dbReference type="ARBA" id="ARBA00023125"/>
    </source>
</evidence>
<dbReference type="InterPro" id="IPR037923">
    <property type="entry name" value="HTH-like"/>
</dbReference>
<reference evidence="5 6" key="1">
    <citation type="submission" date="2017-07" db="EMBL/GenBank/DDBJ databases">
        <title>Genome sequencing and assembly of Paenibacillus rigui.</title>
        <authorList>
            <person name="Mayilraj S."/>
        </authorList>
    </citation>
    <scope>NUCLEOTIDE SEQUENCE [LARGE SCALE GENOMIC DNA]</scope>
    <source>
        <strain evidence="5 6">JCM 16352</strain>
    </source>
</reference>
<dbReference type="Gene3D" id="2.60.120.10">
    <property type="entry name" value="Jelly Rolls"/>
    <property type="match status" value="1"/>
</dbReference>
<dbReference type="SUPFAM" id="SSF51215">
    <property type="entry name" value="Regulatory protein AraC"/>
    <property type="match status" value="1"/>
</dbReference>
<dbReference type="PANTHER" id="PTHR43280">
    <property type="entry name" value="ARAC-FAMILY TRANSCRIPTIONAL REGULATOR"/>
    <property type="match status" value="1"/>
</dbReference>
<dbReference type="Pfam" id="PF12833">
    <property type="entry name" value="HTH_18"/>
    <property type="match status" value="1"/>
</dbReference>